<dbReference type="Gene3D" id="3.10.690.10">
    <property type="entry name" value="Bifunctional nuclease domain"/>
    <property type="match status" value="1"/>
</dbReference>
<dbReference type="EMBL" id="CP001359">
    <property type="protein sequence ID" value="ACL65664.1"/>
    <property type="molecule type" value="Genomic_DNA"/>
</dbReference>
<dbReference type="Proteomes" id="UP000007089">
    <property type="component" value="Chromosome"/>
</dbReference>
<dbReference type="InterPro" id="IPR036104">
    <property type="entry name" value="BFN_sf"/>
</dbReference>
<sequence length="178" mass="18671">MRVSASLSIPWFVLMTGLAGISAHAAPPPAARVELEVAGVLPMPEGAASILVLREKGAKNLLPLVVPGAQEHDLGRRVRRDAAPGLLAETIRALGGRVREVEIASADEGPGGARVRLVQGARRLELPGAASESVALAVAAGAPIFTSRRVMDESGLSPDEVDRARERAARDAREPQRM</sequence>
<evidence type="ECO:0000256" key="1">
    <source>
        <dbReference type="SAM" id="MobiDB-lite"/>
    </source>
</evidence>
<feature type="compositionally biased region" description="Basic and acidic residues" evidence="1">
    <location>
        <begin position="160"/>
        <end position="178"/>
    </location>
</feature>
<gene>
    <name evidence="4" type="ordered locus">A2cp1_2326</name>
</gene>
<evidence type="ECO:0000256" key="2">
    <source>
        <dbReference type="SAM" id="SignalP"/>
    </source>
</evidence>
<evidence type="ECO:0000313" key="4">
    <source>
        <dbReference type="EMBL" id="ACL65664.1"/>
    </source>
</evidence>
<dbReference type="Pfam" id="PF02577">
    <property type="entry name" value="BFN_dom"/>
    <property type="match status" value="1"/>
</dbReference>
<name>B8JAE5_ANAD2</name>
<dbReference type="InterPro" id="IPR003729">
    <property type="entry name" value="Bi_nuclease_dom"/>
</dbReference>
<keyword evidence="2" id="KW-0732">Signal</keyword>
<feature type="domain" description="BFN" evidence="3">
    <location>
        <begin position="32"/>
        <end position="158"/>
    </location>
</feature>
<keyword evidence="5" id="KW-1185">Reference proteome</keyword>
<evidence type="ECO:0000259" key="3">
    <source>
        <dbReference type="PROSITE" id="PS51658"/>
    </source>
</evidence>
<protein>
    <recommendedName>
        <fullName evidence="3">BFN domain-containing protein</fullName>
    </recommendedName>
</protein>
<evidence type="ECO:0000313" key="5">
    <source>
        <dbReference type="Proteomes" id="UP000007089"/>
    </source>
</evidence>
<dbReference type="RefSeq" id="WP_012526264.1">
    <property type="nucleotide sequence ID" value="NC_011891.1"/>
</dbReference>
<proteinExistence type="predicted"/>
<dbReference type="AlphaFoldDB" id="B8JAE5"/>
<dbReference type="KEGG" id="acp:A2cp1_2326"/>
<feature type="region of interest" description="Disordered" evidence="1">
    <location>
        <begin position="151"/>
        <end position="178"/>
    </location>
</feature>
<dbReference type="SUPFAM" id="SSF103256">
    <property type="entry name" value="Hypothetical protein TM0160"/>
    <property type="match status" value="1"/>
</dbReference>
<feature type="chain" id="PRO_5002872459" description="BFN domain-containing protein" evidence="2">
    <location>
        <begin position="26"/>
        <end position="178"/>
    </location>
</feature>
<organism evidence="4 5">
    <name type="scientific">Anaeromyxobacter dehalogenans (strain ATCC BAA-258 / DSM 21875 / 2CP-1)</name>
    <dbReference type="NCBI Taxonomy" id="455488"/>
    <lineage>
        <taxon>Bacteria</taxon>
        <taxon>Pseudomonadati</taxon>
        <taxon>Myxococcota</taxon>
        <taxon>Myxococcia</taxon>
        <taxon>Myxococcales</taxon>
        <taxon>Cystobacterineae</taxon>
        <taxon>Anaeromyxobacteraceae</taxon>
        <taxon>Anaeromyxobacter</taxon>
    </lineage>
</organism>
<dbReference type="HOGENOM" id="CLU_1507618_0_0_7"/>
<reference evidence="4" key="1">
    <citation type="submission" date="2009-01" db="EMBL/GenBank/DDBJ databases">
        <title>Complete sequence of Anaeromyxobacter dehalogenans 2CP-1.</title>
        <authorList>
            <consortium name="US DOE Joint Genome Institute"/>
            <person name="Lucas S."/>
            <person name="Copeland A."/>
            <person name="Lapidus A."/>
            <person name="Glavina del Rio T."/>
            <person name="Dalin E."/>
            <person name="Tice H."/>
            <person name="Bruce D."/>
            <person name="Goodwin L."/>
            <person name="Pitluck S."/>
            <person name="Saunders E."/>
            <person name="Brettin T."/>
            <person name="Detter J.C."/>
            <person name="Han C."/>
            <person name="Larimer F."/>
            <person name="Land M."/>
            <person name="Hauser L."/>
            <person name="Kyrpides N."/>
            <person name="Ovchinnikova G."/>
            <person name="Beliaev A.S."/>
            <person name="Richardson P."/>
        </authorList>
    </citation>
    <scope>NUCLEOTIDE SEQUENCE</scope>
    <source>
        <strain evidence="4">2CP-1</strain>
    </source>
</reference>
<dbReference type="PROSITE" id="PS51658">
    <property type="entry name" value="BFN"/>
    <property type="match status" value="1"/>
</dbReference>
<feature type="signal peptide" evidence="2">
    <location>
        <begin position="1"/>
        <end position="25"/>
    </location>
</feature>
<accession>B8JAE5</accession>
<dbReference type="GO" id="GO:0004518">
    <property type="term" value="F:nuclease activity"/>
    <property type="evidence" value="ECO:0007669"/>
    <property type="project" value="InterPro"/>
</dbReference>